<feature type="compositionally biased region" description="Polar residues" evidence="1">
    <location>
        <begin position="154"/>
        <end position="163"/>
    </location>
</feature>
<dbReference type="Pfam" id="PF14111">
    <property type="entry name" value="DUF4283"/>
    <property type="match status" value="1"/>
</dbReference>
<dbReference type="EMBL" id="JADFTS010000004">
    <property type="protein sequence ID" value="KAF9608066.1"/>
    <property type="molecule type" value="Genomic_DNA"/>
</dbReference>
<keyword evidence="4" id="KW-1185">Reference proteome</keyword>
<evidence type="ECO:0000256" key="1">
    <source>
        <dbReference type="SAM" id="MobiDB-lite"/>
    </source>
</evidence>
<proteinExistence type="predicted"/>
<feature type="region of interest" description="Disordered" evidence="1">
    <location>
        <begin position="154"/>
        <end position="182"/>
    </location>
</feature>
<dbReference type="Proteomes" id="UP000631114">
    <property type="component" value="Unassembled WGS sequence"/>
</dbReference>
<evidence type="ECO:0000259" key="2">
    <source>
        <dbReference type="Pfam" id="PF14111"/>
    </source>
</evidence>
<name>A0A835M294_9MAGN</name>
<protein>
    <recommendedName>
        <fullName evidence="2">DUF4283 domain-containing protein</fullName>
    </recommendedName>
</protein>
<feature type="compositionally biased region" description="Basic and acidic residues" evidence="1">
    <location>
        <begin position="173"/>
        <end position="182"/>
    </location>
</feature>
<gene>
    <name evidence="3" type="ORF">IFM89_005981</name>
</gene>
<evidence type="ECO:0000313" key="4">
    <source>
        <dbReference type="Proteomes" id="UP000631114"/>
    </source>
</evidence>
<feature type="domain" description="DUF4283" evidence="2">
    <location>
        <begin position="35"/>
        <end position="100"/>
    </location>
</feature>
<reference evidence="3 4" key="1">
    <citation type="submission" date="2020-10" db="EMBL/GenBank/DDBJ databases">
        <title>The Coptis chinensis genome and diversification of protoberbering-type alkaloids.</title>
        <authorList>
            <person name="Wang B."/>
            <person name="Shu S."/>
            <person name="Song C."/>
            <person name="Liu Y."/>
        </authorList>
    </citation>
    <scope>NUCLEOTIDE SEQUENCE [LARGE SCALE GENOMIC DNA]</scope>
    <source>
        <strain evidence="3">HL-2020</strain>
        <tissue evidence="3">Leaf</tissue>
    </source>
</reference>
<comment type="caution">
    <text evidence="3">The sequence shown here is derived from an EMBL/GenBank/DDBJ whole genome shotgun (WGS) entry which is preliminary data.</text>
</comment>
<accession>A0A835M294</accession>
<sequence>MSFTLSISRWSLCGKSIGFQMKLASLDSINDKERKLWEKSLIGKLFTSRKFDEVDIQNELVKSWNTNSKITITFLYKGLFKFCFEDEQELRFVLENGSWKGKKISYAELSSETGSGYSDEVLVEKMMVTDEGYLPSLVNEHVLNMDVTFSEASTNNSLPSGNSVIPDLTSDSPVRDPQWECV</sequence>
<organism evidence="3 4">
    <name type="scientific">Coptis chinensis</name>
    <dbReference type="NCBI Taxonomy" id="261450"/>
    <lineage>
        <taxon>Eukaryota</taxon>
        <taxon>Viridiplantae</taxon>
        <taxon>Streptophyta</taxon>
        <taxon>Embryophyta</taxon>
        <taxon>Tracheophyta</taxon>
        <taxon>Spermatophyta</taxon>
        <taxon>Magnoliopsida</taxon>
        <taxon>Ranunculales</taxon>
        <taxon>Ranunculaceae</taxon>
        <taxon>Coptidoideae</taxon>
        <taxon>Coptis</taxon>
    </lineage>
</organism>
<evidence type="ECO:0000313" key="3">
    <source>
        <dbReference type="EMBL" id="KAF9608066.1"/>
    </source>
</evidence>
<dbReference type="InterPro" id="IPR025558">
    <property type="entry name" value="DUF4283"/>
</dbReference>
<dbReference type="AlphaFoldDB" id="A0A835M294"/>